<dbReference type="GO" id="GO:0006352">
    <property type="term" value="P:DNA-templated transcription initiation"/>
    <property type="evidence" value="ECO:0007669"/>
    <property type="project" value="InterPro"/>
</dbReference>
<dbReference type="AlphaFoldDB" id="A0AAU8K4V7"/>
<dbReference type="InterPro" id="IPR035940">
    <property type="entry name" value="CAP_sf"/>
</dbReference>
<proteinExistence type="predicted"/>
<dbReference type="KEGG" id="kcm:ABWK59_31255"/>
<dbReference type="RefSeq" id="WP_354644020.1">
    <property type="nucleotide sequence ID" value="NZ_CP159872.1"/>
</dbReference>
<dbReference type="Pfam" id="PF04542">
    <property type="entry name" value="Sigma70_r2"/>
    <property type="match status" value="1"/>
</dbReference>
<dbReference type="Gene3D" id="1.10.1740.10">
    <property type="match status" value="1"/>
</dbReference>
<feature type="compositionally biased region" description="Pro residues" evidence="1">
    <location>
        <begin position="386"/>
        <end position="400"/>
    </location>
</feature>
<dbReference type="InterPro" id="IPR014044">
    <property type="entry name" value="CAP_dom"/>
</dbReference>
<gene>
    <name evidence="4" type="ORF">ABWK59_31255</name>
</gene>
<dbReference type="NCBIfam" id="TIGR02937">
    <property type="entry name" value="sigma70-ECF"/>
    <property type="match status" value="1"/>
</dbReference>
<sequence>MHDSNDIAMTDLVRAARDGDGRAREQLVAEHMPLVYNVVGRALDGHADVDDVVQETMFRALDGLAGLREPSSFRSWLIAIAMNQIRRRWTARQQGPIPELDRLSALPDPGGDFTGLTILRLGLSGQRREVAEATRWLDDNDRELLSLWWQEAAGHLDRAELAESLGVTPQHAAVRVQRMKGQLEIGRVTVRVLAARPRCHELEDLLAPWDGRPAPLWRKRINRHVRACTRCSRQGLDLVPAEGLLAGMALVVPINGFPALPGLGSALLPNATAPAGPGTLPAGPDAASHGASAGSGAPPAGPDAGSAAQGAAGPGTPPPGAEQAAAGGHTTAAVGTKVAATAGGVVSLSVLAVLVWPAPQPPAVQPPPAAPTVAAAPTVVSLPEETPSPTPTPEATPSPAPATSSAAPSTSAPGPDRVLIDLINERRAKAGCPALKIDNRLTTAARKHAQDMAARNYFDHASPEGKHADDRITAAGYEWGMWGENLDRGPTDPKTVVNDWTDGAIHQQIMLDCRYKDAGAASVPSPRGTLWVLDLARTR</sequence>
<evidence type="ECO:0000259" key="3">
    <source>
        <dbReference type="Pfam" id="PF04542"/>
    </source>
</evidence>
<protein>
    <submittedName>
        <fullName evidence="4">Sigma-70 family RNA polymerase sigma factor</fullName>
    </submittedName>
</protein>
<feature type="compositionally biased region" description="Low complexity" evidence="1">
    <location>
        <begin position="276"/>
        <end position="311"/>
    </location>
</feature>
<dbReference type="CDD" id="cd05379">
    <property type="entry name" value="CAP_bacterial"/>
    <property type="match status" value="1"/>
</dbReference>
<dbReference type="GO" id="GO:0003700">
    <property type="term" value="F:DNA-binding transcription factor activity"/>
    <property type="evidence" value="ECO:0007669"/>
    <property type="project" value="InterPro"/>
</dbReference>
<name>A0AAU8K4V7_9ACTN</name>
<accession>A0AAU8K4V7</accession>
<dbReference type="EMBL" id="CP159872">
    <property type="protein sequence ID" value="XCM83085.1"/>
    <property type="molecule type" value="Genomic_DNA"/>
</dbReference>
<dbReference type="InterPro" id="IPR013325">
    <property type="entry name" value="RNA_pol_sigma_r2"/>
</dbReference>
<dbReference type="PANTHER" id="PTHR31157">
    <property type="entry name" value="SCP DOMAIN-CONTAINING PROTEIN"/>
    <property type="match status" value="1"/>
</dbReference>
<reference evidence="4" key="1">
    <citation type="submission" date="2024-06" db="EMBL/GenBank/DDBJ databases">
        <title>The genome sequences of Kitasatospora sp. strain HUAS MG31.</title>
        <authorList>
            <person name="Mo P."/>
        </authorList>
    </citation>
    <scope>NUCLEOTIDE SEQUENCE</scope>
    <source>
        <strain evidence="4">HUAS MG31</strain>
    </source>
</reference>
<organism evidence="4">
    <name type="scientific">Kitasatospora camelliae</name>
    <dbReference type="NCBI Taxonomy" id="3156397"/>
    <lineage>
        <taxon>Bacteria</taxon>
        <taxon>Bacillati</taxon>
        <taxon>Actinomycetota</taxon>
        <taxon>Actinomycetes</taxon>
        <taxon>Kitasatosporales</taxon>
        <taxon>Streptomycetaceae</taxon>
        <taxon>Kitasatospora</taxon>
    </lineage>
</organism>
<feature type="region of interest" description="Disordered" evidence="1">
    <location>
        <begin position="276"/>
        <end position="328"/>
    </location>
</feature>
<feature type="domain" description="RNA polymerase sigma-70 region 2" evidence="3">
    <location>
        <begin position="27"/>
        <end position="93"/>
    </location>
</feature>
<dbReference type="PANTHER" id="PTHR31157:SF1">
    <property type="entry name" value="SCP DOMAIN-CONTAINING PROTEIN"/>
    <property type="match status" value="1"/>
</dbReference>
<dbReference type="InterPro" id="IPR007627">
    <property type="entry name" value="RNA_pol_sigma70_r2"/>
</dbReference>
<dbReference type="SUPFAM" id="SSF55797">
    <property type="entry name" value="PR-1-like"/>
    <property type="match status" value="1"/>
</dbReference>
<feature type="compositionally biased region" description="Low complexity" evidence="1">
    <location>
        <begin position="401"/>
        <end position="413"/>
    </location>
</feature>
<dbReference type="InterPro" id="IPR014284">
    <property type="entry name" value="RNA_pol_sigma-70_dom"/>
</dbReference>
<evidence type="ECO:0000256" key="1">
    <source>
        <dbReference type="SAM" id="MobiDB-lite"/>
    </source>
</evidence>
<dbReference type="SUPFAM" id="SSF88946">
    <property type="entry name" value="Sigma2 domain of RNA polymerase sigma factors"/>
    <property type="match status" value="1"/>
</dbReference>
<dbReference type="Gene3D" id="3.40.33.10">
    <property type="entry name" value="CAP"/>
    <property type="match status" value="1"/>
</dbReference>
<evidence type="ECO:0000313" key="4">
    <source>
        <dbReference type="EMBL" id="XCM83085.1"/>
    </source>
</evidence>
<feature type="region of interest" description="Disordered" evidence="1">
    <location>
        <begin position="382"/>
        <end position="416"/>
    </location>
</feature>
<feature type="domain" description="SCP" evidence="2">
    <location>
        <begin position="421"/>
        <end position="533"/>
    </location>
</feature>
<evidence type="ECO:0000259" key="2">
    <source>
        <dbReference type="Pfam" id="PF00188"/>
    </source>
</evidence>
<dbReference type="Pfam" id="PF00188">
    <property type="entry name" value="CAP"/>
    <property type="match status" value="1"/>
</dbReference>